<sequence>MGAGHEGEAPHLPRAFEPYFNRRGINIHEYTLAIDVKRHKQIHGGANGAPWNADWRQYIERIERDALEEDGLTGAEVRRRLFEFAGGMIQKYRLVGMPMSYWQQLTENMRLAKE</sequence>
<dbReference type="EMBL" id="BJXR01000062">
    <property type="protein sequence ID" value="GEN12442.1"/>
    <property type="molecule type" value="Genomic_DNA"/>
</dbReference>
<evidence type="ECO:0008006" key="3">
    <source>
        <dbReference type="Google" id="ProtNLM"/>
    </source>
</evidence>
<reference evidence="1 2" key="1">
    <citation type="submission" date="2019-07" db="EMBL/GenBank/DDBJ databases">
        <title>Whole genome shotgun sequence of Myxococcus fulvus NBRC 100333.</title>
        <authorList>
            <person name="Hosoyama A."/>
            <person name="Uohara A."/>
            <person name="Ohji S."/>
            <person name="Ichikawa N."/>
        </authorList>
    </citation>
    <scope>NUCLEOTIDE SEQUENCE [LARGE SCALE GENOMIC DNA]</scope>
    <source>
        <strain evidence="1 2">NBRC 100333</strain>
    </source>
</reference>
<comment type="caution">
    <text evidence="1">The sequence shown here is derived from an EMBL/GenBank/DDBJ whole genome shotgun (WGS) entry which is preliminary data.</text>
</comment>
<dbReference type="AlphaFoldDB" id="A0A511TGD7"/>
<gene>
    <name evidence="1" type="ORF">MFU01_74790</name>
</gene>
<dbReference type="OrthoDB" id="5519168at2"/>
<dbReference type="STRING" id="1334629.MFUL124B02_24545"/>
<name>A0A511TGD7_MYXFU</name>
<dbReference type="Pfam" id="PF09533">
    <property type="entry name" value="DUF2380"/>
    <property type="match status" value="1"/>
</dbReference>
<organism evidence="1 2">
    <name type="scientific">Myxococcus fulvus</name>
    <dbReference type="NCBI Taxonomy" id="33"/>
    <lineage>
        <taxon>Bacteria</taxon>
        <taxon>Pseudomonadati</taxon>
        <taxon>Myxococcota</taxon>
        <taxon>Myxococcia</taxon>
        <taxon>Myxococcales</taxon>
        <taxon>Cystobacterineae</taxon>
        <taxon>Myxococcaceae</taxon>
        <taxon>Myxococcus</taxon>
    </lineage>
</organism>
<proteinExistence type="predicted"/>
<dbReference type="Proteomes" id="UP000321514">
    <property type="component" value="Unassembled WGS sequence"/>
</dbReference>
<evidence type="ECO:0000313" key="2">
    <source>
        <dbReference type="Proteomes" id="UP000321514"/>
    </source>
</evidence>
<dbReference type="InterPro" id="IPR011755">
    <property type="entry name" value="CHP02269_MYXXA"/>
</dbReference>
<protein>
    <recommendedName>
        <fullName evidence="3">Lipoprotein</fullName>
    </recommendedName>
</protein>
<accession>A0A511TGD7</accession>
<evidence type="ECO:0000313" key="1">
    <source>
        <dbReference type="EMBL" id="GEN12442.1"/>
    </source>
</evidence>